<dbReference type="OrthoDB" id="9218037at2759"/>
<dbReference type="Ensembl" id="ENSCCET00000012480.1">
    <property type="protein sequence ID" value="ENSCCEP00000007816.1"/>
    <property type="gene ID" value="ENSCCEG00000008149.1"/>
</dbReference>
<dbReference type="GO" id="GO:0004523">
    <property type="term" value="F:RNA-DNA hybrid ribonuclease activity"/>
    <property type="evidence" value="ECO:0007669"/>
    <property type="project" value="InterPro"/>
</dbReference>
<dbReference type="InterPro" id="IPR036397">
    <property type="entry name" value="RNaseH_sf"/>
</dbReference>
<keyword evidence="4" id="KW-1185">Reference proteome</keyword>
<evidence type="ECO:0000256" key="1">
    <source>
        <dbReference type="SAM" id="Coils"/>
    </source>
</evidence>
<dbReference type="InterPro" id="IPR012337">
    <property type="entry name" value="RNaseH-like_sf"/>
</dbReference>
<accession>A0A8C0UI28</accession>
<feature type="domain" description="RNase H type-1" evidence="2">
    <location>
        <begin position="546"/>
        <end position="648"/>
    </location>
</feature>
<evidence type="ECO:0000313" key="3">
    <source>
        <dbReference type="Ensembl" id="ENSCCEP00000007816.1"/>
    </source>
</evidence>
<dbReference type="GeneID" id="111922476"/>
<dbReference type="AlphaFoldDB" id="A0A8C0UI28"/>
<feature type="coiled-coil region" evidence="1">
    <location>
        <begin position="86"/>
        <end position="113"/>
    </location>
</feature>
<sequence length="697" mass="78698">MSEHSENSSIKDKAAFIALLAKHNAKPSPAGEEWAQNNWFNLENVTDRICSLQHEAKFKFGRNKTIICSVLGACLTSAVEARTRRRQEENVIIQSLQNLVESLQNEIHFLRTALSEECAKNSQCADSFKESLEKETPQINHKYSQAELHLVKNCGENCCSQIRPLIKTEYNYINDEDLDPHITTKEIPYTATELAKLKKEYGRLPHESETEYVFRVSLTGGDQIRLSEQEASGYWGHGVFITTGDNRNPWSLTQRAAYWAGGLNPLERGDPVALTGSPDQILKNMHKAACLQLIYERKLIVGYESPILLPVKAEIMTPLICGLSESLKPTAILLQTTIDDILVGGDEKEVIKNKDAEKRCTTWEKGLLVVNPALIEVEKITQQQPIALKGPFEITKTATTGTLHPDGVAQRATVRKWYAQIEHDSNIFSITEGAVKNQVIQKTESLSSSHDKPDLIIKETPPNIKTEKGRLISSLQYWWNLGVKKGVPKGLMVNLPLKKLSKLVSQWQDSSPIIPSAPPHPQLILGSGPKQHHSQVLDSEQKQSANSWFTDTSAKREGEVWRCGAVALHLSSAEQIATEEESSTQAAELIAVWSVFQHEVQNTSLVCIYTNSSAMFKGYTEWLPFWQQKDWEVNRISVWQKEKWQEILRFLLVRVGIISWLVQTETFKRTTGEYSWVTSDALGIEHWINTHWIIPSF</sequence>
<reference evidence="3" key="1">
    <citation type="submission" date="2025-08" db="UniProtKB">
        <authorList>
            <consortium name="Ensembl"/>
        </authorList>
    </citation>
    <scope>IDENTIFICATION</scope>
</reference>
<gene>
    <name evidence="3" type="primary">LOC111922476</name>
</gene>
<organism evidence="3 4">
    <name type="scientific">Cyanistes caeruleus</name>
    <name type="common">Eurasian blue tit</name>
    <name type="synonym">Parus caeruleus</name>
    <dbReference type="NCBI Taxonomy" id="156563"/>
    <lineage>
        <taxon>Eukaryota</taxon>
        <taxon>Metazoa</taxon>
        <taxon>Chordata</taxon>
        <taxon>Craniata</taxon>
        <taxon>Vertebrata</taxon>
        <taxon>Euteleostomi</taxon>
        <taxon>Archelosauria</taxon>
        <taxon>Archosauria</taxon>
        <taxon>Dinosauria</taxon>
        <taxon>Saurischia</taxon>
        <taxon>Theropoda</taxon>
        <taxon>Coelurosauria</taxon>
        <taxon>Aves</taxon>
        <taxon>Neognathae</taxon>
        <taxon>Neoaves</taxon>
        <taxon>Telluraves</taxon>
        <taxon>Australaves</taxon>
        <taxon>Passeriformes</taxon>
        <taxon>Paridae</taxon>
        <taxon>Cyanistes</taxon>
    </lineage>
</organism>
<dbReference type="GO" id="GO:0003676">
    <property type="term" value="F:nucleic acid binding"/>
    <property type="evidence" value="ECO:0007669"/>
    <property type="project" value="InterPro"/>
</dbReference>
<dbReference type="Pfam" id="PF00075">
    <property type="entry name" value="RNase_H"/>
    <property type="match status" value="1"/>
</dbReference>
<dbReference type="InterPro" id="IPR002156">
    <property type="entry name" value="RNaseH_domain"/>
</dbReference>
<reference evidence="3" key="2">
    <citation type="submission" date="2025-09" db="UniProtKB">
        <authorList>
            <consortium name="Ensembl"/>
        </authorList>
    </citation>
    <scope>IDENTIFICATION</scope>
</reference>
<evidence type="ECO:0000259" key="2">
    <source>
        <dbReference type="Pfam" id="PF00075"/>
    </source>
</evidence>
<evidence type="ECO:0000313" key="4">
    <source>
        <dbReference type="Proteomes" id="UP000694410"/>
    </source>
</evidence>
<dbReference type="SUPFAM" id="SSF53098">
    <property type="entry name" value="Ribonuclease H-like"/>
    <property type="match status" value="1"/>
</dbReference>
<keyword evidence="1" id="KW-0175">Coiled coil</keyword>
<dbReference type="Proteomes" id="UP000694410">
    <property type="component" value="Unplaced"/>
</dbReference>
<dbReference type="RefSeq" id="XP_023773807.1">
    <property type="nucleotide sequence ID" value="XM_023918039.1"/>
</dbReference>
<proteinExistence type="predicted"/>
<name>A0A8C0UI28_CYACU</name>
<protein>
    <submittedName>
        <fullName evidence="3">Uncharacterized LOC111922476</fullName>
    </submittedName>
</protein>
<dbReference type="KEGG" id="ccae:111922476"/>
<dbReference type="Gene3D" id="3.30.420.10">
    <property type="entry name" value="Ribonuclease H-like superfamily/Ribonuclease H"/>
    <property type="match status" value="1"/>
</dbReference>